<gene>
    <name evidence="1" type="ORF">JCGZ_13699</name>
</gene>
<proteinExistence type="predicted"/>
<dbReference type="OrthoDB" id="671678at2759"/>
<dbReference type="Proteomes" id="UP000027138">
    <property type="component" value="Unassembled WGS sequence"/>
</dbReference>
<protein>
    <submittedName>
        <fullName evidence="1">Uncharacterized protein</fullName>
    </submittedName>
</protein>
<dbReference type="EMBL" id="KK914569">
    <property type="protein sequence ID" value="KDP32918.1"/>
    <property type="molecule type" value="Genomic_DNA"/>
</dbReference>
<reference evidence="1 2" key="1">
    <citation type="journal article" date="2014" name="PLoS ONE">
        <title>Global Analysis of Gene Expression Profiles in Physic Nut (Jatropha curcas L.) Seedlings Exposed to Salt Stress.</title>
        <authorList>
            <person name="Zhang L."/>
            <person name="Zhang C."/>
            <person name="Wu P."/>
            <person name="Chen Y."/>
            <person name="Li M."/>
            <person name="Jiang H."/>
            <person name="Wu G."/>
        </authorList>
    </citation>
    <scope>NUCLEOTIDE SEQUENCE [LARGE SCALE GENOMIC DNA]</scope>
    <source>
        <strain evidence="2">cv. GZQX0401</strain>
        <tissue evidence="1">Young leaves</tissue>
    </source>
</reference>
<name>A0A067KD17_JATCU</name>
<sequence length="259" mass="29129">MGSSSDKEMPTLAKLFEDEIIETNEAKGGEARDRAENIRVSDVPSDISEGELLAVSIKYDLGSEYKLTRPRLNVRANAPLDDEESMILYEEDLHSGVWFPLSEPLRSFFNKHGITVSQLHPNGLRLLCGIAKLEHRYGTTLTASSMDRLYRLQHRLTEDHCFLQARKDCNLFYKSSEISSLKNWKHKFFIIHQAGGFGVPTRCGLRTVNLKQIIAEGYQVRPYSGPIGPQSFISDMVPKKSKGSKLAKVAEAMKKKVVA</sequence>
<keyword evidence="2" id="KW-1185">Reference proteome</keyword>
<organism evidence="1 2">
    <name type="scientific">Jatropha curcas</name>
    <name type="common">Barbados nut</name>
    <dbReference type="NCBI Taxonomy" id="180498"/>
    <lineage>
        <taxon>Eukaryota</taxon>
        <taxon>Viridiplantae</taxon>
        <taxon>Streptophyta</taxon>
        <taxon>Embryophyta</taxon>
        <taxon>Tracheophyta</taxon>
        <taxon>Spermatophyta</taxon>
        <taxon>Magnoliopsida</taxon>
        <taxon>eudicotyledons</taxon>
        <taxon>Gunneridae</taxon>
        <taxon>Pentapetalae</taxon>
        <taxon>rosids</taxon>
        <taxon>fabids</taxon>
        <taxon>Malpighiales</taxon>
        <taxon>Euphorbiaceae</taxon>
        <taxon>Crotonoideae</taxon>
        <taxon>Jatropheae</taxon>
        <taxon>Jatropha</taxon>
    </lineage>
</organism>
<dbReference type="AlphaFoldDB" id="A0A067KD17"/>
<evidence type="ECO:0000313" key="1">
    <source>
        <dbReference type="EMBL" id="KDP32918.1"/>
    </source>
</evidence>
<evidence type="ECO:0000313" key="2">
    <source>
        <dbReference type="Proteomes" id="UP000027138"/>
    </source>
</evidence>
<accession>A0A067KD17</accession>